<gene>
    <name evidence="1" type="ORF">M409DRAFT_54488</name>
</gene>
<protein>
    <recommendedName>
        <fullName evidence="3">Glycosyltransferase family 32 protein</fullName>
    </recommendedName>
</protein>
<sequence>MSSQKFDIPSQHWSQLVFDEARDKRNDADILKELSTFRPVTSEKNIWAFWHSGIHSMPSWCQRNVCAWVRMHTQDGWTVRVLDSIQESDNYSLKYVPAAILPDAFVHGTMDGPYVGPHSADMLRGACLYAHGGVFLDVGIPLIRSVDRICWAKLEDPSTPFEVAAPWVYGTHIGNHFVSARKASPFIGRWHELFCHLWKNHTNFLGLMKSSLMKIVAEQPLDLDRASRFQWGISKDAAHVDEYVTQVMCWNRVCLLEDAGDGFSGVEYWTNKVLLWDGLEETWGAETTLGFKGCGRRMYDIFALPLDSDSSSPVHQDAERLVWRLLSASSMQKVFRGKGLTHDDELGELWDEDREGHDCKEGTFAELFRYGCENFKQTREDITYVKAPRPAKTYKKSLLED</sequence>
<dbReference type="Pfam" id="PF05704">
    <property type="entry name" value="Caps_synth"/>
    <property type="match status" value="1"/>
</dbReference>
<dbReference type="GeneID" id="54565993"/>
<evidence type="ECO:0000313" key="2">
    <source>
        <dbReference type="Proteomes" id="UP000799537"/>
    </source>
</evidence>
<dbReference type="AlphaFoldDB" id="A0A6A6CL85"/>
<dbReference type="Gene3D" id="3.90.550.20">
    <property type="match status" value="1"/>
</dbReference>
<reference evidence="1" key="1">
    <citation type="journal article" date="2020" name="Stud. Mycol.">
        <title>101 Dothideomycetes genomes: a test case for predicting lifestyles and emergence of pathogens.</title>
        <authorList>
            <person name="Haridas S."/>
            <person name="Albert R."/>
            <person name="Binder M."/>
            <person name="Bloem J."/>
            <person name="Labutti K."/>
            <person name="Salamov A."/>
            <person name="Andreopoulos B."/>
            <person name="Baker S."/>
            <person name="Barry K."/>
            <person name="Bills G."/>
            <person name="Bluhm B."/>
            <person name="Cannon C."/>
            <person name="Castanera R."/>
            <person name="Culley D."/>
            <person name="Daum C."/>
            <person name="Ezra D."/>
            <person name="Gonzalez J."/>
            <person name="Henrissat B."/>
            <person name="Kuo A."/>
            <person name="Liang C."/>
            <person name="Lipzen A."/>
            <person name="Lutzoni F."/>
            <person name="Magnuson J."/>
            <person name="Mondo S."/>
            <person name="Nolan M."/>
            <person name="Ohm R."/>
            <person name="Pangilinan J."/>
            <person name="Park H.-J."/>
            <person name="Ramirez L."/>
            <person name="Alfaro M."/>
            <person name="Sun H."/>
            <person name="Tritt A."/>
            <person name="Yoshinaga Y."/>
            <person name="Zwiers L.-H."/>
            <person name="Turgeon B."/>
            <person name="Goodwin S."/>
            <person name="Spatafora J."/>
            <person name="Crous P."/>
            <person name="Grigoriev I."/>
        </authorList>
    </citation>
    <scope>NUCLEOTIDE SEQUENCE</scope>
    <source>
        <strain evidence="1">ATCC 36951</strain>
    </source>
</reference>
<dbReference type="RefSeq" id="XP_033667581.1">
    <property type="nucleotide sequence ID" value="XM_033812721.1"/>
</dbReference>
<dbReference type="InterPro" id="IPR029044">
    <property type="entry name" value="Nucleotide-diphossugar_trans"/>
</dbReference>
<dbReference type="OrthoDB" id="409543at2759"/>
<name>A0A6A6CL85_ZASCE</name>
<evidence type="ECO:0008006" key="3">
    <source>
        <dbReference type="Google" id="ProtNLM"/>
    </source>
</evidence>
<dbReference type="EMBL" id="ML993595">
    <property type="protein sequence ID" value="KAF2166692.1"/>
    <property type="molecule type" value="Genomic_DNA"/>
</dbReference>
<proteinExistence type="predicted"/>
<accession>A0A6A6CL85</accession>
<dbReference type="Proteomes" id="UP000799537">
    <property type="component" value="Unassembled WGS sequence"/>
</dbReference>
<dbReference type="InterPro" id="IPR008441">
    <property type="entry name" value="AfumC-like_glycosyl_Trfase"/>
</dbReference>
<keyword evidence="2" id="KW-1185">Reference proteome</keyword>
<dbReference type="GO" id="GO:0016757">
    <property type="term" value="F:glycosyltransferase activity"/>
    <property type="evidence" value="ECO:0007669"/>
    <property type="project" value="InterPro"/>
</dbReference>
<evidence type="ECO:0000313" key="1">
    <source>
        <dbReference type="EMBL" id="KAF2166692.1"/>
    </source>
</evidence>
<organism evidence="1 2">
    <name type="scientific">Zasmidium cellare ATCC 36951</name>
    <dbReference type="NCBI Taxonomy" id="1080233"/>
    <lineage>
        <taxon>Eukaryota</taxon>
        <taxon>Fungi</taxon>
        <taxon>Dikarya</taxon>
        <taxon>Ascomycota</taxon>
        <taxon>Pezizomycotina</taxon>
        <taxon>Dothideomycetes</taxon>
        <taxon>Dothideomycetidae</taxon>
        <taxon>Mycosphaerellales</taxon>
        <taxon>Mycosphaerellaceae</taxon>
        <taxon>Zasmidium</taxon>
    </lineage>
</organism>
<dbReference type="SUPFAM" id="SSF53448">
    <property type="entry name" value="Nucleotide-diphospho-sugar transferases"/>
    <property type="match status" value="1"/>
</dbReference>